<evidence type="ECO:0000313" key="2">
    <source>
        <dbReference type="Proteomes" id="UP000297595"/>
    </source>
</evidence>
<evidence type="ECO:0000313" key="1">
    <source>
        <dbReference type="EMBL" id="TGJ69572.1"/>
    </source>
</evidence>
<organism evidence="1 2">
    <name type="scientific">Orbilia oligospora</name>
    <name type="common">Nematode-trapping fungus</name>
    <name type="synonym">Arthrobotrys oligospora</name>
    <dbReference type="NCBI Taxonomy" id="2813651"/>
    <lineage>
        <taxon>Eukaryota</taxon>
        <taxon>Fungi</taxon>
        <taxon>Dikarya</taxon>
        <taxon>Ascomycota</taxon>
        <taxon>Pezizomycotina</taxon>
        <taxon>Orbiliomycetes</taxon>
        <taxon>Orbiliales</taxon>
        <taxon>Orbiliaceae</taxon>
        <taxon>Orbilia</taxon>
    </lineage>
</organism>
<accession>A0A7C8PM19</accession>
<gene>
    <name evidence="1" type="ORF">EYR41_005601</name>
</gene>
<reference evidence="1 2" key="1">
    <citation type="submission" date="2019-03" db="EMBL/GenBank/DDBJ databases">
        <title>Nematode-trapping fungi genome.</title>
        <authorList>
            <person name="Vidal-Diez De Ulzurrun G."/>
        </authorList>
    </citation>
    <scope>NUCLEOTIDE SEQUENCE [LARGE SCALE GENOMIC DNA]</scope>
    <source>
        <strain evidence="1 2">TWF154</strain>
    </source>
</reference>
<name>A0A7C8PM19_ORBOL</name>
<dbReference type="EMBL" id="SOZJ01000003">
    <property type="protein sequence ID" value="TGJ69572.1"/>
    <property type="molecule type" value="Genomic_DNA"/>
</dbReference>
<proteinExistence type="predicted"/>
<comment type="caution">
    <text evidence="1">The sequence shown here is derived from an EMBL/GenBank/DDBJ whole genome shotgun (WGS) entry which is preliminary data.</text>
</comment>
<sequence length="68" mass="7751">MTRRADVTVLHIASSAVENMNIEKLSDLTRETHRRMCLMPRGIDAFFCLCDSSKASRLFETIFLSRSA</sequence>
<dbReference type="Proteomes" id="UP000297595">
    <property type="component" value="Unassembled WGS sequence"/>
</dbReference>
<protein>
    <submittedName>
        <fullName evidence="1">Uncharacterized protein</fullName>
    </submittedName>
</protein>
<dbReference type="AlphaFoldDB" id="A0A7C8PM19"/>